<protein>
    <submittedName>
        <fullName evidence="1">Uncharacterized protein</fullName>
    </submittedName>
</protein>
<dbReference type="PATRIC" id="fig|380.5.peg.4243"/>
<evidence type="ECO:0000313" key="2">
    <source>
        <dbReference type="Proteomes" id="UP000007735"/>
    </source>
</evidence>
<organism evidence="1 2">
    <name type="scientific">Sinorhizobium fredii (strain HH103)</name>
    <dbReference type="NCBI Taxonomy" id="1117943"/>
    <lineage>
        <taxon>Bacteria</taxon>
        <taxon>Pseudomonadati</taxon>
        <taxon>Pseudomonadota</taxon>
        <taxon>Alphaproteobacteria</taxon>
        <taxon>Hyphomicrobiales</taxon>
        <taxon>Rhizobiaceae</taxon>
        <taxon>Sinorhizobium/Ensifer group</taxon>
        <taxon>Sinorhizobium</taxon>
    </lineage>
</organism>
<proteinExistence type="predicted"/>
<accession>G9ABT9</accession>
<keyword evidence="1" id="KW-0614">Plasmid</keyword>
<dbReference type="AlphaFoldDB" id="G9ABT9"/>
<dbReference type="HOGENOM" id="CLU_1282362_0_0_5"/>
<dbReference type="Proteomes" id="UP000007735">
    <property type="component" value="Plasmid pSfHH103b"/>
</dbReference>
<geneLocation type="plasmid" evidence="1 2">
    <name>pSfHH103b</name>
</geneLocation>
<name>G9ABT9_SINF1</name>
<dbReference type="KEGG" id="sfh:SFHH103_04027"/>
<evidence type="ECO:0000313" key="1">
    <source>
        <dbReference type="EMBL" id="CCE98518.1"/>
    </source>
</evidence>
<gene>
    <name evidence="1" type="ordered locus">SFHH103_04027</name>
</gene>
<dbReference type="EMBL" id="HE616892">
    <property type="protein sequence ID" value="CCE98518.1"/>
    <property type="molecule type" value="Genomic_DNA"/>
</dbReference>
<sequence>MAKVYAADELSLRITTTKAPWLLIAARGRVSSTGWHEAQLVAYMYLTPPADGVQEFDFIARKPDAGNVQLPVLSPISTELELPNVDVENYWGSSVPLRGIRVYAVSNRKEVDVLGRLEARAASAAPMPRSTATYVTPTPDVDVISFEEDIKTLFRPRDVNVMQAMAGFNLHQLEDVRARADKILDRLRTNMPCDGLWPAEDVAKFQAWIKGGMAA</sequence>
<reference evidence="1 2" key="1">
    <citation type="journal article" date="2012" name="J. Bacteriol.">
        <title>Genome sequence of the soybean symbiont Sinorhizobium fredii HH103.</title>
        <authorList>
            <person name="Weidner S."/>
            <person name="Becker A."/>
            <person name="Bonilla I."/>
            <person name="Jaenicke S."/>
            <person name="Lloret J."/>
            <person name="Margaret I."/>
            <person name="Puhler A."/>
            <person name="Ruiz-Sainz J.E."/>
            <person name="Schneiker-Bekel S."/>
            <person name="Szczepanowski R."/>
            <person name="Vinardell J.M."/>
            <person name="Zehner S."/>
            <person name="Gottfert M."/>
        </authorList>
    </citation>
    <scope>NUCLEOTIDE SEQUENCE [LARGE SCALE GENOMIC DNA]</scope>
    <source>
        <strain evidence="1 2">HH103</strain>
        <plasmid evidence="2">pSfHH103b</plasmid>
    </source>
</reference>